<feature type="domain" description="Methyltransferase small" evidence="6">
    <location>
        <begin position="99"/>
        <end position="185"/>
    </location>
</feature>
<evidence type="ECO:0000256" key="4">
    <source>
        <dbReference type="ARBA" id="ARBA00048391"/>
    </source>
</evidence>
<accession>A0A7U6GGI1</accession>
<protein>
    <recommendedName>
        <fullName evidence="5">Release factor glutamine methyltransferase</fullName>
        <shortName evidence="5">RF MTase</shortName>
        <ecNumber evidence="5">2.1.1.297</ecNumber>
    </recommendedName>
    <alternativeName>
        <fullName evidence="5">N5-glutamine methyltransferase PrmC</fullName>
    </alternativeName>
    <alternativeName>
        <fullName evidence="5">Protein-(glutamine-N5) MTase PrmC</fullName>
    </alternativeName>
    <alternativeName>
        <fullName evidence="5">Protein-glutamine N-methyltransferase PrmC</fullName>
    </alternativeName>
</protein>
<keyword evidence="2 5" id="KW-0808">Transferase</keyword>
<organism evidence="8 9">
    <name type="scientific">Thiolapillus brandeum</name>
    <dbReference type="NCBI Taxonomy" id="1076588"/>
    <lineage>
        <taxon>Bacteria</taxon>
        <taxon>Pseudomonadati</taxon>
        <taxon>Pseudomonadota</taxon>
        <taxon>Gammaproteobacteria</taxon>
        <taxon>Chromatiales</taxon>
        <taxon>Sedimenticolaceae</taxon>
        <taxon>Thiolapillus</taxon>
    </lineage>
</organism>
<dbReference type="HAMAP" id="MF_02126">
    <property type="entry name" value="RF_methyltr_PrmC"/>
    <property type="match status" value="1"/>
</dbReference>
<dbReference type="NCBIfam" id="TIGR00536">
    <property type="entry name" value="hemK_fam"/>
    <property type="match status" value="1"/>
</dbReference>
<keyword evidence="1 5" id="KW-0489">Methyltransferase</keyword>
<dbReference type="InterPro" id="IPR019874">
    <property type="entry name" value="RF_methyltr_PrmC"/>
</dbReference>
<comment type="function">
    <text evidence="5">Methylates the class 1 translation termination release factors RF1/PrfA and RF2/PrfB on the glutamine residue of the universally conserved GGQ motif.</text>
</comment>
<dbReference type="Proteomes" id="UP000031631">
    <property type="component" value="Chromosome"/>
</dbReference>
<dbReference type="CDD" id="cd02440">
    <property type="entry name" value="AdoMet_MTases"/>
    <property type="match status" value="1"/>
</dbReference>
<evidence type="ECO:0000256" key="2">
    <source>
        <dbReference type="ARBA" id="ARBA00022679"/>
    </source>
</evidence>
<name>A0A7U6GGI1_9GAMM</name>
<dbReference type="GO" id="GO:0102559">
    <property type="term" value="F:peptide chain release factor N(5)-glutamine methyltransferase activity"/>
    <property type="evidence" value="ECO:0007669"/>
    <property type="project" value="UniProtKB-EC"/>
</dbReference>
<evidence type="ECO:0000256" key="3">
    <source>
        <dbReference type="ARBA" id="ARBA00022691"/>
    </source>
</evidence>
<dbReference type="PROSITE" id="PS00092">
    <property type="entry name" value="N6_MTASE"/>
    <property type="match status" value="1"/>
</dbReference>
<feature type="binding site" evidence="5">
    <location>
        <begin position="112"/>
        <end position="116"/>
    </location>
    <ligand>
        <name>S-adenosyl-L-methionine</name>
        <dbReference type="ChEBI" id="CHEBI:59789"/>
    </ligand>
</feature>
<gene>
    <name evidence="5" type="primary">prmC</name>
    <name evidence="8" type="ORF">TBH_C0274</name>
</gene>
<evidence type="ECO:0000256" key="5">
    <source>
        <dbReference type="HAMAP-Rule" id="MF_02126"/>
    </source>
</evidence>
<dbReference type="KEGG" id="tbn:TBH_C0274"/>
<dbReference type="InterPro" id="IPR002052">
    <property type="entry name" value="DNA_methylase_N6_adenine_CS"/>
</dbReference>
<dbReference type="InterPro" id="IPR029063">
    <property type="entry name" value="SAM-dependent_MTases_sf"/>
</dbReference>
<dbReference type="GO" id="GO:0003676">
    <property type="term" value="F:nucleic acid binding"/>
    <property type="evidence" value="ECO:0007669"/>
    <property type="project" value="InterPro"/>
</dbReference>
<feature type="binding site" evidence="5">
    <location>
        <position position="163"/>
    </location>
    <ligand>
        <name>S-adenosyl-L-methionine</name>
        <dbReference type="ChEBI" id="CHEBI:59789"/>
    </ligand>
</feature>
<feature type="domain" description="Release factor glutamine methyltransferase N-terminal" evidence="7">
    <location>
        <begin position="6"/>
        <end position="68"/>
    </location>
</feature>
<dbReference type="InterPro" id="IPR050320">
    <property type="entry name" value="N5-glutamine_MTase"/>
</dbReference>
<evidence type="ECO:0000259" key="6">
    <source>
        <dbReference type="Pfam" id="PF05175"/>
    </source>
</evidence>
<dbReference type="PANTHER" id="PTHR18895:SF74">
    <property type="entry name" value="MTRF1L RELEASE FACTOR GLUTAMINE METHYLTRANSFERASE"/>
    <property type="match status" value="1"/>
</dbReference>
<dbReference type="InterPro" id="IPR004556">
    <property type="entry name" value="HemK-like"/>
</dbReference>
<dbReference type="SUPFAM" id="SSF53335">
    <property type="entry name" value="S-adenosyl-L-methionine-dependent methyltransferases"/>
    <property type="match status" value="1"/>
</dbReference>
<comment type="similarity">
    <text evidence="5">Belongs to the protein N5-glutamine methyltransferase family. PrmC subfamily.</text>
</comment>
<feature type="binding site" evidence="5">
    <location>
        <begin position="179"/>
        <end position="182"/>
    </location>
    <ligand>
        <name>substrate</name>
    </ligand>
</feature>
<evidence type="ECO:0000313" key="9">
    <source>
        <dbReference type="Proteomes" id="UP000031631"/>
    </source>
</evidence>
<proteinExistence type="inferred from homology"/>
<keyword evidence="9" id="KW-1185">Reference proteome</keyword>
<comment type="catalytic activity">
    <reaction evidence="4 5">
        <text>L-glutaminyl-[peptide chain release factor] + S-adenosyl-L-methionine = N(5)-methyl-L-glutaminyl-[peptide chain release factor] + S-adenosyl-L-homocysteine + H(+)</text>
        <dbReference type="Rhea" id="RHEA:42896"/>
        <dbReference type="Rhea" id="RHEA-COMP:10271"/>
        <dbReference type="Rhea" id="RHEA-COMP:10272"/>
        <dbReference type="ChEBI" id="CHEBI:15378"/>
        <dbReference type="ChEBI" id="CHEBI:30011"/>
        <dbReference type="ChEBI" id="CHEBI:57856"/>
        <dbReference type="ChEBI" id="CHEBI:59789"/>
        <dbReference type="ChEBI" id="CHEBI:61891"/>
        <dbReference type="EC" id="2.1.1.297"/>
    </reaction>
</comment>
<dbReference type="InterPro" id="IPR040758">
    <property type="entry name" value="PrmC_N"/>
</dbReference>
<dbReference type="FunFam" id="3.40.50.150:FF:000053">
    <property type="entry name" value="Release factor glutamine methyltransferase"/>
    <property type="match status" value="1"/>
</dbReference>
<dbReference type="RefSeq" id="WP_041064635.1">
    <property type="nucleotide sequence ID" value="NZ_AP012273.1"/>
</dbReference>
<dbReference type="AlphaFoldDB" id="A0A7U6GGI1"/>
<sequence>MSTVAELLSQARRDGAEDAPLLLAHVLGKDRSWLYAWPEHVPGSAQLHRYLNLLQRRRQGEPLAYLTGEKEFWSLPLKVSPAVLIPRPETELLVELALSLELPRGARILELGTGSGAIAIALSRERADWHITATDASPGALEIARDNARRHQTPGIEFLQGDWYQPLSGSREYQLIISNPPYVAPDDPHLLQDGLPHEPRQALCADNAGLDDLETIIRQAPGYLAPGGWLLLEHGFDQGRRLRQWFAETGFEQVNTHQDLGGQDRVTLGCYSPSP</sequence>
<dbReference type="EMBL" id="AP012273">
    <property type="protein sequence ID" value="BAO43220.1"/>
    <property type="molecule type" value="Genomic_DNA"/>
</dbReference>
<keyword evidence="3 5" id="KW-0949">S-adenosyl-L-methionine</keyword>
<evidence type="ECO:0000313" key="8">
    <source>
        <dbReference type="EMBL" id="BAO43220.1"/>
    </source>
</evidence>
<dbReference type="Gene3D" id="1.10.8.10">
    <property type="entry name" value="DNA helicase RuvA subunit, C-terminal domain"/>
    <property type="match status" value="1"/>
</dbReference>
<dbReference type="GO" id="GO:0032259">
    <property type="term" value="P:methylation"/>
    <property type="evidence" value="ECO:0007669"/>
    <property type="project" value="UniProtKB-KW"/>
</dbReference>
<feature type="binding site" evidence="5">
    <location>
        <position position="179"/>
    </location>
    <ligand>
        <name>S-adenosyl-L-methionine</name>
        <dbReference type="ChEBI" id="CHEBI:59789"/>
    </ligand>
</feature>
<dbReference type="Pfam" id="PF17827">
    <property type="entry name" value="PrmC_N"/>
    <property type="match status" value="1"/>
</dbReference>
<dbReference type="NCBIfam" id="TIGR03534">
    <property type="entry name" value="RF_mod_PrmC"/>
    <property type="match status" value="1"/>
</dbReference>
<evidence type="ECO:0000259" key="7">
    <source>
        <dbReference type="Pfam" id="PF17827"/>
    </source>
</evidence>
<dbReference type="Pfam" id="PF05175">
    <property type="entry name" value="MTS"/>
    <property type="match status" value="1"/>
</dbReference>
<dbReference type="EC" id="2.1.1.297" evidence="5"/>
<dbReference type="InterPro" id="IPR007848">
    <property type="entry name" value="Small_mtfrase_dom"/>
</dbReference>
<feature type="binding site" evidence="5">
    <location>
        <position position="135"/>
    </location>
    <ligand>
        <name>S-adenosyl-L-methionine</name>
        <dbReference type="ChEBI" id="CHEBI:59789"/>
    </ligand>
</feature>
<reference evidence="8 9" key="1">
    <citation type="journal article" date="2014" name="PLoS ONE">
        <title>Physiological and genomic features of a novel sulfur-oxidizing gammaproteobacterium belonging to a previously uncultivated symbiotic lineage isolated from a hydrothermal vent.</title>
        <authorList>
            <person name="Nunoura T."/>
            <person name="Takaki Y."/>
            <person name="Kazama H."/>
            <person name="Kakuta J."/>
            <person name="Shimamura S."/>
            <person name="Makita H."/>
            <person name="Hirai M."/>
            <person name="Miyazaki M."/>
            <person name="Takai K."/>
        </authorList>
    </citation>
    <scope>NUCLEOTIDE SEQUENCE [LARGE SCALE GENOMIC DNA]</scope>
    <source>
        <strain evidence="8 9">Hiromi1</strain>
    </source>
</reference>
<dbReference type="PANTHER" id="PTHR18895">
    <property type="entry name" value="HEMK METHYLTRANSFERASE"/>
    <property type="match status" value="1"/>
</dbReference>
<dbReference type="Gene3D" id="3.40.50.150">
    <property type="entry name" value="Vaccinia Virus protein VP39"/>
    <property type="match status" value="1"/>
</dbReference>
<evidence type="ECO:0000256" key="1">
    <source>
        <dbReference type="ARBA" id="ARBA00022603"/>
    </source>
</evidence>